<evidence type="ECO:0000313" key="2">
    <source>
        <dbReference type="Proteomes" id="UP000078542"/>
    </source>
</evidence>
<accession>A0A195CWX9</accession>
<sequence>MSEDSYEEIIRQINEAHMELKIRLEQVSRLRIDCAKLQLELLKLFKPQCLEILEVIRDISVPADFIDLNNGDGIESRDNQVCSKKYRVFVLNMGPR</sequence>
<reference evidence="1 2" key="1">
    <citation type="submission" date="2016-03" db="EMBL/GenBank/DDBJ databases">
        <title>Cyphomyrmex costatus WGS genome.</title>
        <authorList>
            <person name="Nygaard S."/>
            <person name="Hu H."/>
            <person name="Boomsma J."/>
            <person name="Zhang G."/>
        </authorList>
    </citation>
    <scope>NUCLEOTIDE SEQUENCE [LARGE SCALE GENOMIC DNA]</scope>
    <source>
        <strain evidence="1">MS0001</strain>
        <tissue evidence="1">Whole body</tissue>
    </source>
</reference>
<dbReference type="Proteomes" id="UP000078542">
    <property type="component" value="Unassembled WGS sequence"/>
</dbReference>
<name>A0A195CWX9_9HYME</name>
<keyword evidence="2" id="KW-1185">Reference proteome</keyword>
<evidence type="ECO:0000313" key="1">
    <source>
        <dbReference type="EMBL" id="KYN05150.1"/>
    </source>
</evidence>
<gene>
    <name evidence="1" type="ORF">ALC62_03950</name>
</gene>
<protein>
    <submittedName>
        <fullName evidence="1">Uncharacterized protein</fullName>
    </submittedName>
</protein>
<organism evidence="1 2">
    <name type="scientific">Cyphomyrmex costatus</name>
    <dbReference type="NCBI Taxonomy" id="456900"/>
    <lineage>
        <taxon>Eukaryota</taxon>
        <taxon>Metazoa</taxon>
        <taxon>Ecdysozoa</taxon>
        <taxon>Arthropoda</taxon>
        <taxon>Hexapoda</taxon>
        <taxon>Insecta</taxon>
        <taxon>Pterygota</taxon>
        <taxon>Neoptera</taxon>
        <taxon>Endopterygota</taxon>
        <taxon>Hymenoptera</taxon>
        <taxon>Apocrita</taxon>
        <taxon>Aculeata</taxon>
        <taxon>Formicoidea</taxon>
        <taxon>Formicidae</taxon>
        <taxon>Myrmicinae</taxon>
        <taxon>Cyphomyrmex</taxon>
    </lineage>
</organism>
<dbReference type="AlphaFoldDB" id="A0A195CWX9"/>
<proteinExistence type="predicted"/>
<dbReference type="EMBL" id="KQ977171">
    <property type="protein sequence ID" value="KYN05150.1"/>
    <property type="molecule type" value="Genomic_DNA"/>
</dbReference>